<reference evidence="1 2" key="1">
    <citation type="submission" date="2024-02" db="EMBL/GenBank/DDBJ databases">
        <authorList>
            <consortium name="ELIXIR-Norway"/>
            <consortium name="Elixir Norway"/>
        </authorList>
    </citation>
    <scope>NUCLEOTIDE SEQUENCE [LARGE SCALE GENOMIC DNA]</scope>
</reference>
<accession>A0ABP0WPE6</accession>
<dbReference type="EMBL" id="OZ020097">
    <property type="protein sequence ID" value="CAK9268719.1"/>
    <property type="molecule type" value="Genomic_DNA"/>
</dbReference>
<keyword evidence="2" id="KW-1185">Reference proteome</keyword>
<proteinExistence type="predicted"/>
<evidence type="ECO:0000313" key="1">
    <source>
        <dbReference type="EMBL" id="CAK9268719.1"/>
    </source>
</evidence>
<dbReference type="Proteomes" id="UP001497444">
    <property type="component" value="Chromosome 2"/>
</dbReference>
<name>A0ABP0WPE6_9BRYO</name>
<evidence type="ECO:0000313" key="2">
    <source>
        <dbReference type="Proteomes" id="UP001497444"/>
    </source>
</evidence>
<protein>
    <submittedName>
        <fullName evidence="1">Uncharacterized protein</fullName>
    </submittedName>
</protein>
<gene>
    <name evidence="1" type="ORF">CSSPJE1EN1_LOCUS14197</name>
</gene>
<organism evidence="1 2">
    <name type="scientific">Sphagnum jensenii</name>
    <dbReference type="NCBI Taxonomy" id="128206"/>
    <lineage>
        <taxon>Eukaryota</taxon>
        <taxon>Viridiplantae</taxon>
        <taxon>Streptophyta</taxon>
        <taxon>Embryophyta</taxon>
        <taxon>Bryophyta</taxon>
        <taxon>Sphagnophytina</taxon>
        <taxon>Sphagnopsida</taxon>
        <taxon>Sphagnales</taxon>
        <taxon>Sphagnaceae</taxon>
        <taxon>Sphagnum</taxon>
    </lineage>
</organism>
<sequence>MEEDLVVVVIASGSYKQSITELLRQSKYKKTISTSELDASCADRRPWRPRSWVWKNSLRRLSACKMKVVYALDMKESDSRLYNQRKLFAYLFKRMSESVLVVSQSEKAWSHTGTPFPHKLLQPNLDAHIFAPQFGNAVNKLQIFKAAFEGAETNFTVVVTNCDEGFPEADENRVRKILSGCERFFHVSFPPLDLKDAMQEEENREVRQESLQRLEKNLSDAGLADADCFEGILAEETVMSHPTLAPVGALGGIVQDLDTAAKQAGPVIGYALETGIWTFKWQAKLAKAACHLTETPEVIMKGLLGEYRIHDESIKMISLPQL</sequence>